<name>A0A3S0VC00_9MICO</name>
<feature type="region of interest" description="Disordered" evidence="1">
    <location>
        <begin position="1"/>
        <end position="31"/>
    </location>
</feature>
<dbReference type="Pfam" id="PF13828">
    <property type="entry name" value="DUF4190"/>
    <property type="match status" value="1"/>
</dbReference>
<feature type="compositionally biased region" description="Polar residues" evidence="1">
    <location>
        <begin position="1"/>
        <end position="17"/>
    </location>
</feature>
<evidence type="ECO:0000259" key="3">
    <source>
        <dbReference type="Pfam" id="PF13828"/>
    </source>
</evidence>
<protein>
    <submittedName>
        <fullName evidence="4">DUF4190 domain-containing protein</fullName>
    </submittedName>
</protein>
<gene>
    <name evidence="4" type="ORF">ELQ94_10965</name>
</gene>
<dbReference type="AlphaFoldDB" id="A0A3S0VC00"/>
<feature type="transmembrane region" description="Helical" evidence="2">
    <location>
        <begin position="38"/>
        <end position="62"/>
    </location>
</feature>
<dbReference type="EMBL" id="RZGZ01000002">
    <property type="protein sequence ID" value="RUR01951.1"/>
    <property type="molecule type" value="Genomic_DNA"/>
</dbReference>
<keyword evidence="5" id="KW-1185">Reference proteome</keyword>
<organism evidence="4 5">
    <name type="scientific">Labedella endophytica</name>
    <dbReference type="NCBI Taxonomy" id="1523160"/>
    <lineage>
        <taxon>Bacteria</taxon>
        <taxon>Bacillati</taxon>
        <taxon>Actinomycetota</taxon>
        <taxon>Actinomycetes</taxon>
        <taxon>Micrococcales</taxon>
        <taxon>Microbacteriaceae</taxon>
        <taxon>Labedella</taxon>
    </lineage>
</organism>
<evidence type="ECO:0000313" key="4">
    <source>
        <dbReference type="EMBL" id="RUR01951.1"/>
    </source>
</evidence>
<feature type="domain" description="DUF4190" evidence="3">
    <location>
        <begin position="39"/>
        <end position="92"/>
    </location>
</feature>
<comment type="caution">
    <text evidence="4">The sequence shown here is derived from an EMBL/GenBank/DDBJ whole genome shotgun (WGS) entry which is preliminary data.</text>
</comment>
<keyword evidence="2" id="KW-0472">Membrane</keyword>
<sequence>MSDPNASNPPSYQPAQPYQNNGAAQGYGQQPQSSKTNLLAILSLVGAFVFSLAGLILGIIALKQIKQTGEQGRGLALAGIIISALSIVISIIAIIVLAAAGSASMDMYSDM</sequence>
<evidence type="ECO:0000256" key="1">
    <source>
        <dbReference type="SAM" id="MobiDB-lite"/>
    </source>
</evidence>
<keyword evidence="2" id="KW-0812">Transmembrane</keyword>
<reference evidence="4 5" key="1">
    <citation type="submission" date="2018-12" db="EMBL/GenBank/DDBJ databases">
        <authorList>
            <person name="Li F."/>
        </authorList>
    </citation>
    <scope>NUCLEOTIDE SEQUENCE [LARGE SCALE GENOMIC DNA]</scope>
    <source>
        <strain evidence="4 5">EGI 6500705</strain>
    </source>
</reference>
<dbReference type="InterPro" id="IPR025241">
    <property type="entry name" value="DUF4190"/>
</dbReference>
<proteinExistence type="predicted"/>
<evidence type="ECO:0000313" key="5">
    <source>
        <dbReference type="Proteomes" id="UP000274909"/>
    </source>
</evidence>
<accession>A0A3S0VC00</accession>
<keyword evidence="2" id="KW-1133">Transmembrane helix</keyword>
<evidence type="ECO:0000256" key="2">
    <source>
        <dbReference type="SAM" id="Phobius"/>
    </source>
</evidence>
<dbReference type="RefSeq" id="WP_127049997.1">
    <property type="nucleotide sequence ID" value="NZ_RZGZ01000002.1"/>
</dbReference>
<feature type="compositionally biased region" description="Low complexity" evidence="1">
    <location>
        <begin position="18"/>
        <end position="30"/>
    </location>
</feature>
<dbReference type="Proteomes" id="UP000274909">
    <property type="component" value="Unassembled WGS sequence"/>
</dbReference>
<feature type="transmembrane region" description="Helical" evidence="2">
    <location>
        <begin position="74"/>
        <end position="101"/>
    </location>
</feature>